<proteinExistence type="predicted"/>
<organism evidence="2 3">
    <name type="scientific">Paracidovorax wautersii</name>
    <dbReference type="NCBI Taxonomy" id="1177982"/>
    <lineage>
        <taxon>Bacteria</taxon>
        <taxon>Pseudomonadati</taxon>
        <taxon>Pseudomonadota</taxon>
        <taxon>Betaproteobacteria</taxon>
        <taxon>Burkholderiales</taxon>
        <taxon>Comamonadaceae</taxon>
        <taxon>Paracidovorax</taxon>
    </lineage>
</organism>
<dbReference type="PANTHER" id="PTHR37953:SF1">
    <property type="entry name" value="UPF0127 PROTEIN MJ1496"/>
    <property type="match status" value="1"/>
</dbReference>
<dbReference type="Gene3D" id="2.60.120.1140">
    <property type="entry name" value="Protein of unknown function DUF192"/>
    <property type="match status" value="1"/>
</dbReference>
<dbReference type="InterPro" id="IPR003795">
    <property type="entry name" value="DUF192"/>
</dbReference>
<gene>
    <name evidence="2" type="ORF">QE399_003416</name>
</gene>
<feature type="signal peptide" evidence="1">
    <location>
        <begin position="1"/>
        <end position="34"/>
    </location>
</feature>
<dbReference type="InterPro" id="IPR038695">
    <property type="entry name" value="Saro_0823-like_sf"/>
</dbReference>
<name>A0ABU1IEW0_9BURK</name>
<dbReference type="Proteomes" id="UP001267710">
    <property type="component" value="Unassembled WGS sequence"/>
</dbReference>
<dbReference type="RefSeq" id="WP_309830585.1">
    <property type="nucleotide sequence ID" value="NZ_JAVIZX010000001.1"/>
</dbReference>
<sequence length="162" mass="17899">MTALRPFAFAPLRHLLRACAGLALGLATTGPGWAQEGPQLQLQRVEIVAGMHRIDAQVAVAPQERQIGLMHRKEMPQQEGMLFVFEQPATQCFWMKNTLLPLTAAFVADDGTIVNLVDMKPQSLDSHCSAQPVRYVLEMNQGWFAKRGLKAGFRLAGAPFSR</sequence>
<dbReference type="EMBL" id="JAVIZX010000001">
    <property type="protein sequence ID" value="MDR6215727.1"/>
    <property type="molecule type" value="Genomic_DNA"/>
</dbReference>
<comment type="caution">
    <text evidence="2">The sequence shown here is derived from an EMBL/GenBank/DDBJ whole genome shotgun (WGS) entry which is preliminary data.</text>
</comment>
<evidence type="ECO:0000313" key="3">
    <source>
        <dbReference type="Proteomes" id="UP001267710"/>
    </source>
</evidence>
<evidence type="ECO:0000256" key="1">
    <source>
        <dbReference type="SAM" id="SignalP"/>
    </source>
</evidence>
<keyword evidence="3" id="KW-1185">Reference proteome</keyword>
<reference evidence="2 3" key="1">
    <citation type="submission" date="2023-08" db="EMBL/GenBank/DDBJ databases">
        <title>Functional and genomic diversity of the sorghum phyllosphere microbiome.</title>
        <authorList>
            <person name="Shade A."/>
        </authorList>
    </citation>
    <scope>NUCLEOTIDE SEQUENCE [LARGE SCALE GENOMIC DNA]</scope>
    <source>
        <strain evidence="2 3">SORGH_AS_0335</strain>
    </source>
</reference>
<protein>
    <submittedName>
        <fullName evidence="2">Uncharacterized membrane protein (UPF0127 family)</fullName>
    </submittedName>
</protein>
<evidence type="ECO:0000313" key="2">
    <source>
        <dbReference type="EMBL" id="MDR6215727.1"/>
    </source>
</evidence>
<dbReference type="PANTHER" id="PTHR37953">
    <property type="entry name" value="UPF0127 PROTEIN MJ1496"/>
    <property type="match status" value="1"/>
</dbReference>
<feature type="chain" id="PRO_5047257889" evidence="1">
    <location>
        <begin position="35"/>
        <end position="162"/>
    </location>
</feature>
<dbReference type="Pfam" id="PF02643">
    <property type="entry name" value="DUF192"/>
    <property type="match status" value="1"/>
</dbReference>
<keyword evidence="1" id="KW-0732">Signal</keyword>
<accession>A0ABU1IEW0</accession>